<dbReference type="InterPro" id="IPR045090">
    <property type="entry name" value="Pept_M3A_M3B"/>
</dbReference>
<evidence type="ECO:0000256" key="2">
    <source>
        <dbReference type="ARBA" id="ARBA00022670"/>
    </source>
</evidence>
<dbReference type="EC" id="3.4.24.70" evidence="8"/>
<dbReference type="Proteomes" id="UP000199527">
    <property type="component" value="Unassembled WGS sequence"/>
</dbReference>
<dbReference type="GO" id="GO:0046872">
    <property type="term" value="F:metal ion binding"/>
    <property type="evidence" value="ECO:0007669"/>
    <property type="project" value="UniProtKB-UniRule"/>
</dbReference>
<evidence type="ECO:0000256" key="6">
    <source>
        <dbReference type="ARBA" id="ARBA00023049"/>
    </source>
</evidence>
<dbReference type="Pfam" id="PF19310">
    <property type="entry name" value="TOP_N"/>
    <property type="match status" value="1"/>
</dbReference>
<proteinExistence type="inferred from homology"/>
<evidence type="ECO:0000256" key="4">
    <source>
        <dbReference type="ARBA" id="ARBA00022801"/>
    </source>
</evidence>
<evidence type="ECO:0000259" key="10">
    <source>
        <dbReference type="Pfam" id="PF01432"/>
    </source>
</evidence>
<evidence type="ECO:0000256" key="1">
    <source>
        <dbReference type="ARBA" id="ARBA00006040"/>
    </source>
</evidence>
<dbReference type="GO" id="GO:0006508">
    <property type="term" value="P:proteolysis"/>
    <property type="evidence" value="ECO:0007669"/>
    <property type="project" value="UniProtKB-KW"/>
</dbReference>
<dbReference type="GO" id="GO:0005829">
    <property type="term" value="C:cytosol"/>
    <property type="evidence" value="ECO:0007669"/>
    <property type="project" value="UniProtKB-ARBA"/>
</dbReference>
<dbReference type="RefSeq" id="WP_090366923.1">
    <property type="nucleotide sequence ID" value="NZ_FNEM01000015.1"/>
</dbReference>
<keyword evidence="5 9" id="KW-0862">Zinc</keyword>
<sequence length="680" mass="76194">MTNPLLNTVDLPQFSAIKPEHVQDAVEQALAACRDKVEQVVAAGAPYTWASLVEALDESDDHLGKIWSPVSHMNSVVSNDELRAAHDACLPALSEYGTWVGQHKGLYQAYKSLKAGEEYGSLTQAQKKVIDNALRDFELSGIGLDDDKQKRFGDIRMRLSELSSQYANHVLDATNAWSKQVDQVEALAGLPDSAIAAARQTAEQRGQEGYLLTLEYPSYLAVMTYADDAQLRQEVYTAFCTRASDTGPNGGEFDNSPLMAEMLQLKHELAQLLDFDSYADMSLATKMAEGPTQVVSFLNELALRSRPQAQQELKQLTAYAREHHGVEALNSWDIGYFAEKQKQHLYSISDEQLRPYFPQNQVLGGLFTTVEKLFGVRVSEVEGVDSWHPDVRFFDIHDAEGELRGSFYLDLFARQHKRGGAWMDDCRGRRLLHDGGLQSPVAYLTCNFNGPVGDKPALFTHDEVVTLFHEFGHGIHHMLTKVDASSVAGINGVPWDAVELPSQFLENWCWQEQALAFISGHYETGEPLPKSMLDKMLAAKNYQSAMMMVRQLEFSLFDFRMHLEYDPQQGERIQQILDEVRQQVSVIKAPQFNRFQHGFSHIFAGGYAAGYYSYKWAEVLSADAFGRFEEEGIFSADVGADFLNCILERGGSEEPMALFTRFRGREPQIDALLRHSGIAA</sequence>
<dbReference type="InterPro" id="IPR024077">
    <property type="entry name" value="Neurolysin/TOP_dom2"/>
</dbReference>
<dbReference type="Gene3D" id="3.40.390.10">
    <property type="entry name" value="Collagenase (Catalytic Domain)"/>
    <property type="match status" value="1"/>
</dbReference>
<comment type="catalytic activity">
    <reaction evidence="7">
        <text>Hydrolysis of oligopeptides, with broad specificity. Gly or Ala commonly occur as P1 or P1' residues, but more distant residues are also important, as is shown by the fact that Z-Gly-Pro-Gly-|-Gly-Pro-Ala is cleaved, but not Z-(Gly)(5).</text>
        <dbReference type="EC" id="3.4.24.70"/>
    </reaction>
</comment>
<evidence type="ECO:0000256" key="8">
    <source>
        <dbReference type="ARBA" id="ARBA00026100"/>
    </source>
</evidence>
<dbReference type="InterPro" id="IPR024079">
    <property type="entry name" value="MetalloPept_cat_dom_sf"/>
</dbReference>
<accession>A0A1G8XGF1</accession>
<evidence type="ECO:0000256" key="7">
    <source>
        <dbReference type="ARBA" id="ARBA00024603"/>
    </source>
</evidence>
<organism evidence="12 13">
    <name type="scientific">Ferrimonas sediminum</name>
    <dbReference type="NCBI Taxonomy" id="718193"/>
    <lineage>
        <taxon>Bacteria</taxon>
        <taxon>Pseudomonadati</taxon>
        <taxon>Pseudomonadota</taxon>
        <taxon>Gammaproteobacteria</taxon>
        <taxon>Alteromonadales</taxon>
        <taxon>Ferrimonadaceae</taxon>
        <taxon>Ferrimonas</taxon>
    </lineage>
</organism>
<evidence type="ECO:0000313" key="13">
    <source>
        <dbReference type="Proteomes" id="UP000199527"/>
    </source>
</evidence>
<dbReference type="FunFam" id="3.40.390.10:FF:000009">
    <property type="entry name" value="Oligopeptidase A"/>
    <property type="match status" value="1"/>
</dbReference>
<keyword evidence="4 9" id="KW-0378">Hydrolase</keyword>
<evidence type="ECO:0000313" key="12">
    <source>
        <dbReference type="EMBL" id="SDJ89477.1"/>
    </source>
</evidence>
<keyword evidence="3 9" id="KW-0479">Metal-binding</keyword>
<dbReference type="SUPFAM" id="SSF55486">
    <property type="entry name" value="Metalloproteases ('zincins'), catalytic domain"/>
    <property type="match status" value="1"/>
</dbReference>
<name>A0A1G8XGF1_9GAMM</name>
<dbReference type="InterPro" id="IPR001567">
    <property type="entry name" value="Pept_M3A_M3B_dom"/>
</dbReference>
<dbReference type="AlphaFoldDB" id="A0A1G8XGF1"/>
<evidence type="ECO:0000256" key="3">
    <source>
        <dbReference type="ARBA" id="ARBA00022723"/>
    </source>
</evidence>
<comment type="similarity">
    <text evidence="1 9">Belongs to the peptidase M3 family.</text>
</comment>
<keyword evidence="13" id="KW-1185">Reference proteome</keyword>
<dbReference type="InterPro" id="IPR024080">
    <property type="entry name" value="Neurolysin/TOP_N"/>
</dbReference>
<evidence type="ECO:0000256" key="5">
    <source>
        <dbReference type="ARBA" id="ARBA00022833"/>
    </source>
</evidence>
<evidence type="ECO:0000256" key="9">
    <source>
        <dbReference type="RuleBase" id="RU003435"/>
    </source>
</evidence>
<dbReference type="OrthoDB" id="9773538at2"/>
<dbReference type="NCBIfam" id="NF008159">
    <property type="entry name" value="PRK10911.1"/>
    <property type="match status" value="1"/>
</dbReference>
<dbReference type="PANTHER" id="PTHR11804">
    <property type="entry name" value="PROTEASE M3 THIMET OLIGOPEPTIDASE-RELATED"/>
    <property type="match status" value="1"/>
</dbReference>
<dbReference type="Pfam" id="PF01432">
    <property type="entry name" value="Peptidase_M3"/>
    <property type="match status" value="1"/>
</dbReference>
<reference evidence="13" key="1">
    <citation type="submission" date="2016-10" db="EMBL/GenBank/DDBJ databases">
        <authorList>
            <person name="Varghese N."/>
            <person name="Submissions S."/>
        </authorList>
    </citation>
    <scope>NUCLEOTIDE SEQUENCE [LARGE SCALE GENOMIC DNA]</scope>
    <source>
        <strain evidence="13">DSM 23317</strain>
    </source>
</reference>
<dbReference type="GO" id="GO:0004222">
    <property type="term" value="F:metalloendopeptidase activity"/>
    <property type="evidence" value="ECO:0007669"/>
    <property type="project" value="UniProtKB-EC"/>
</dbReference>
<dbReference type="PANTHER" id="PTHR11804:SF84">
    <property type="entry name" value="SACCHAROLYSIN"/>
    <property type="match status" value="1"/>
</dbReference>
<evidence type="ECO:0000259" key="11">
    <source>
        <dbReference type="Pfam" id="PF19310"/>
    </source>
</evidence>
<comment type="cofactor">
    <cofactor evidence="9">
        <name>Zn(2+)</name>
        <dbReference type="ChEBI" id="CHEBI:29105"/>
    </cofactor>
    <text evidence="9">Binds 1 zinc ion.</text>
</comment>
<keyword evidence="6 9" id="KW-0482">Metalloprotease</keyword>
<dbReference type="InterPro" id="IPR034005">
    <property type="entry name" value="M3A_DCP"/>
</dbReference>
<dbReference type="Gene3D" id="1.10.1370.10">
    <property type="entry name" value="Neurolysin, domain 3"/>
    <property type="match status" value="1"/>
</dbReference>
<dbReference type="GO" id="GO:0006518">
    <property type="term" value="P:peptide metabolic process"/>
    <property type="evidence" value="ECO:0007669"/>
    <property type="project" value="TreeGrafter"/>
</dbReference>
<protein>
    <recommendedName>
        <fullName evidence="8">oligopeptidase A</fullName>
        <ecNumber evidence="8">3.4.24.70</ecNumber>
    </recommendedName>
</protein>
<feature type="domain" description="Peptidase M3A/M3B catalytic" evidence="10">
    <location>
        <begin position="222"/>
        <end position="677"/>
    </location>
</feature>
<dbReference type="InterPro" id="IPR045666">
    <property type="entry name" value="OpdA_N"/>
</dbReference>
<keyword evidence="2 9" id="KW-0645">Protease</keyword>
<dbReference type="Gene3D" id="1.20.1050.40">
    <property type="entry name" value="Endopeptidase. Chain P, domain 1"/>
    <property type="match status" value="1"/>
</dbReference>
<feature type="domain" description="Oligopeptidase A N-terminal" evidence="11">
    <location>
        <begin position="34"/>
        <end position="149"/>
    </location>
</feature>
<dbReference type="CDD" id="cd06456">
    <property type="entry name" value="M3A_DCP"/>
    <property type="match status" value="1"/>
</dbReference>
<gene>
    <name evidence="12" type="ORF">SAMN04488540_11525</name>
</gene>
<dbReference type="EMBL" id="FNEM01000015">
    <property type="protein sequence ID" value="SDJ89477.1"/>
    <property type="molecule type" value="Genomic_DNA"/>
</dbReference>